<feature type="region of interest" description="Disordered" evidence="1">
    <location>
        <begin position="1"/>
        <end position="35"/>
    </location>
</feature>
<comment type="caution">
    <text evidence="2">The sequence shown here is derived from an EMBL/GenBank/DDBJ whole genome shotgun (WGS) entry which is preliminary data.</text>
</comment>
<dbReference type="AlphaFoldDB" id="A0A498NB27"/>
<protein>
    <submittedName>
        <fullName evidence="2">Gap junction alpha-8-like protein</fullName>
    </submittedName>
</protein>
<feature type="compositionally biased region" description="Basic and acidic residues" evidence="1">
    <location>
        <begin position="66"/>
        <end position="78"/>
    </location>
</feature>
<proteinExistence type="predicted"/>
<sequence>MDQLFGSSDSPMENKELNNNNESVRHDSKGEKALDEAVGLAVDTEQVETLGKEEVSFGIEGPEEVQVSREWDGSGKEEDSVETGGPEKEECSEEMKAMEATEEIRDVPLVALEVETTEETRSLSRLSKGISRARSDLQILQSD</sequence>
<dbReference type="Proteomes" id="UP000290572">
    <property type="component" value="Unassembled WGS sequence"/>
</dbReference>
<organism evidence="2 3">
    <name type="scientific">Labeo rohita</name>
    <name type="common">Indian major carp</name>
    <name type="synonym">Cyprinus rohita</name>
    <dbReference type="NCBI Taxonomy" id="84645"/>
    <lineage>
        <taxon>Eukaryota</taxon>
        <taxon>Metazoa</taxon>
        <taxon>Chordata</taxon>
        <taxon>Craniata</taxon>
        <taxon>Vertebrata</taxon>
        <taxon>Euteleostomi</taxon>
        <taxon>Actinopterygii</taxon>
        <taxon>Neopterygii</taxon>
        <taxon>Teleostei</taxon>
        <taxon>Ostariophysi</taxon>
        <taxon>Cypriniformes</taxon>
        <taxon>Cyprinidae</taxon>
        <taxon>Labeoninae</taxon>
        <taxon>Labeonini</taxon>
        <taxon>Labeo</taxon>
    </lineage>
</organism>
<dbReference type="EMBL" id="QBIY01011822">
    <property type="protein sequence ID" value="RXN28984.1"/>
    <property type="molecule type" value="Genomic_DNA"/>
</dbReference>
<keyword evidence="3" id="KW-1185">Reference proteome</keyword>
<accession>A0A498NB27</accession>
<evidence type="ECO:0000256" key="1">
    <source>
        <dbReference type="SAM" id="MobiDB-lite"/>
    </source>
</evidence>
<evidence type="ECO:0000313" key="3">
    <source>
        <dbReference type="Proteomes" id="UP000290572"/>
    </source>
</evidence>
<feature type="compositionally biased region" description="Basic and acidic residues" evidence="1">
    <location>
        <begin position="23"/>
        <end position="35"/>
    </location>
</feature>
<feature type="region of interest" description="Disordered" evidence="1">
    <location>
        <begin position="51"/>
        <end position="104"/>
    </location>
</feature>
<evidence type="ECO:0000313" key="2">
    <source>
        <dbReference type="EMBL" id="RXN28984.1"/>
    </source>
</evidence>
<feature type="compositionally biased region" description="Basic and acidic residues" evidence="1">
    <location>
        <begin position="85"/>
        <end position="104"/>
    </location>
</feature>
<reference evidence="2 3" key="1">
    <citation type="submission" date="2018-03" db="EMBL/GenBank/DDBJ databases">
        <title>Draft genome sequence of Rohu Carp (Labeo rohita).</title>
        <authorList>
            <person name="Das P."/>
            <person name="Kushwaha B."/>
            <person name="Joshi C.G."/>
            <person name="Kumar D."/>
            <person name="Nagpure N.S."/>
            <person name="Sahoo L."/>
            <person name="Das S.P."/>
            <person name="Bit A."/>
            <person name="Patnaik S."/>
            <person name="Meher P.K."/>
            <person name="Jayasankar P."/>
            <person name="Koringa P.G."/>
            <person name="Patel N.V."/>
            <person name="Hinsu A.T."/>
            <person name="Kumar R."/>
            <person name="Pandey M."/>
            <person name="Agarwal S."/>
            <person name="Srivastava S."/>
            <person name="Singh M."/>
            <person name="Iquebal M.A."/>
            <person name="Jaiswal S."/>
            <person name="Angadi U.B."/>
            <person name="Kumar N."/>
            <person name="Raza M."/>
            <person name="Shah T.M."/>
            <person name="Rai A."/>
            <person name="Jena J.K."/>
        </authorList>
    </citation>
    <scope>NUCLEOTIDE SEQUENCE [LARGE SCALE GENOMIC DNA]</scope>
    <source>
        <strain evidence="2">DASCIFA01</strain>
        <tissue evidence="2">Testis</tissue>
    </source>
</reference>
<feature type="compositionally biased region" description="Polar residues" evidence="1">
    <location>
        <begin position="1"/>
        <end position="22"/>
    </location>
</feature>
<gene>
    <name evidence="2" type="ORF">ROHU_018713</name>
</gene>
<name>A0A498NB27_LABRO</name>